<organism evidence="1 2">
    <name type="scientific">Lentzea alba</name>
    <dbReference type="NCBI Taxonomy" id="2714351"/>
    <lineage>
        <taxon>Bacteria</taxon>
        <taxon>Bacillati</taxon>
        <taxon>Actinomycetota</taxon>
        <taxon>Actinomycetes</taxon>
        <taxon>Pseudonocardiales</taxon>
        <taxon>Pseudonocardiaceae</taxon>
        <taxon>Lentzea</taxon>
    </lineage>
</organism>
<accession>A0A7C9RQG0</accession>
<reference evidence="1 2" key="1">
    <citation type="submission" date="2020-03" db="EMBL/GenBank/DDBJ databases">
        <title>Isolation and identification of active actinomycetes.</title>
        <authorList>
            <person name="Sun X."/>
        </authorList>
    </citation>
    <scope>NUCLEOTIDE SEQUENCE [LARGE SCALE GENOMIC DNA]</scope>
    <source>
        <strain evidence="1 2">NEAU-D13</strain>
    </source>
</reference>
<keyword evidence="2" id="KW-1185">Reference proteome</keyword>
<evidence type="ECO:0000313" key="2">
    <source>
        <dbReference type="Proteomes" id="UP000481360"/>
    </source>
</evidence>
<name>A0A7C9RQG0_9PSEU</name>
<dbReference type="InterPro" id="IPR049812">
    <property type="entry name" value="DpdG-like"/>
</dbReference>
<protein>
    <submittedName>
        <fullName evidence="1">Uncharacterized protein</fullName>
    </submittedName>
</protein>
<dbReference type="NCBIfam" id="NF041064">
    <property type="entry name" value="DpdG"/>
    <property type="match status" value="1"/>
</dbReference>
<proteinExistence type="predicted"/>
<dbReference type="Proteomes" id="UP000481360">
    <property type="component" value="Unassembled WGS sequence"/>
</dbReference>
<dbReference type="RefSeq" id="WP_166046431.1">
    <property type="nucleotide sequence ID" value="NZ_JAAMPJ010000004.1"/>
</dbReference>
<dbReference type="EMBL" id="JAAMPJ010000004">
    <property type="protein sequence ID" value="NGY60389.1"/>
    <property type="molecule type" value="Genomic_DNA"/>
</dbReference>
<sequence>MAFLNVDRALPPQLWALVRLLSVRQPLTDSQARAFMSPDSLSAGMKSDPPFQPTVRTLLELGLVAQDESGRLTLRYSMPSLADFQHRLREALFFPERNTDLESDPITGNRDMTIVLSYFLSFDPLDSPVSRTQVDERSARSFSVEGKNPTPSNVRWPRFVHWAPMLGLGAAPLMPTSDSGVLSPDCTKAVRQVLAASRLVGKTVSAVDVVRTIREAIPVLPGGAYSIRLGIPDPGEQAVGPALSFALLRGRHEGWLRFERFADSASSVTVADRDEPNRRVSDIVVSEGING</sequence>
<evidence type="ECO:0000313" key="1">
    <source>
        <dbReference type="EMBL" id="NGY60389.1"/>
    </source>
</evidence>
<gene>
    <name evidence="1" type="ORF">G7043_15780</name>
</gene>
<comment type="caution">
    <text evidence="1">The sequence shown here is derived from an EMBL/GenBank/DDBJ whole genome shotgun (WGS) entry which is preliminary data.</text>
</comment>
<dbReference type="AlphaFoldDB" id="A0A7C9RQG0"/>